<evidence type="ECO:0000313" key="13">
    <source>
        <dbReference type="EMBL" id="NME98634.1"/>
    </source>
</evidence>
<dbReference type="PROSITE" id="PS51278">
    <property type="entry name" value="GATASE_TYPE_2"/>
    <property type="match status" value="1"/>
</dbReference>
<keyword evidence="7 9" id="KW-0315">Glutamine amidotransferase</keyword>
<dbReference type="InterPro" id="IPR017932">
    <property type="entry name" value="GATase_2_dom"/>
</dbReference>
<evidence type="ECO:0000313" key="14">
    <source>
        <dbReference type="Proteomes" id="UP000561326"/>
    </source>
</evidence>
<dbReference type="PANTHER" id="PTHR43284">
    <property type="entry name" value="ASPARAGINE SYNTHETASE (GLUTAMINE-HYDROLYZING)"/>
    <property type="match status" value="1"/>
</dbReference>
<dbReference type="Proteomes" id="UP000561326">
    <property type="component" value="Unassembled WGS sequence"/>
</dbReference>
<dbReference type="AlphaFoldDB" id="A0A848CMS4"/>
<evidence type="ECO:0000256" key="7">
    <source>
        <dbReference type="ARBA" id="ARBA00022962"/>
    </source>
</evidence>
<feature type="binding site" evidence="10">
    <location>
        <position position="99"/>
    </location>
    <ligand>
        <name>L-glutamine</name>
        <dbReference type="ChEBI" id="CHEBI:58359"/>
    </ligand>
</feature>
<dbReference type="Pfam" id="PF13537">
    <property type="entry name" value="GATase_7"/>
    <property type="match status" value="1"/>
</dbReference>
<dbReference type="InterPro" id="IPR029055">
    <property type="entry name" value="Ntn_hydrolases_N"/>
</dbReference>
<dbReference type="Gene3D" id="3.40.50.620">
    <property type="entry name" value="HUPs"/>
    <property type="match status" value="1"/>
</dbReference>
<dbReference type="NCBIfam" id="TIGR01536">
    <property type="entry name" value="asn_synth_AEB"/>
    <property type="match status" value="1"/>
</dbReference>
<evidence type="ECO:0000256" key="3">
    <source>
        <dbReference type="ARBA" id="ARBA00012737"/>
    </source>
</evidence>
<sequence>MCGFVTLYNKNQVPVSKDVLKKMTDVIVHRGPDDEGTYVDGHIGLGFRRLSILDIQNGAQPLGNSEKGIWLVFNGEIYNHLELKDWLTKKGHKFHTNSDTEVIVRLYEEVGSECPKYLRGMFGFVIWDKRRNILFAARDPFGVKPVYYCETSNGFIVGSEIKAFFGLSNIEREVDTRSFYHYLTFQYVPEPATMFRSIRKLKAGHCMTITNDTVHIKPYFNVRFNPEETKPFADLVEEARAVLTESVRLHRSCDVPRGAFLSGGIDSSCLVALLRQQEAIKTFSIGFNIPGYSELDDARHTARYLGTEHYEVCVNAKEYLNFLPKLVWHQDEPVADPSAVGIYFVSKLASQHVKVVFSGEGADEFFGGYNIYKEPYSLRGFMYLPEWARKMAAYLAYIMPSGMKGKSFLERGSQPLEERFFGNAKIFTEHTKKKVLSEHFFKTDIHEPSHQTIAHLYDEARYYDEVTKMQYIDIHTWLRGNILMKADKMSMANSLELRVPFVDTKVFDFASTIPTKYKVTPATTKYLLREAMKDILPPEVQIRKKLGFPVPIRVWLREEWYGWARELIHTAQVEQWINKSAALHMLEKHKEGKIDASRQLWTLLIFMLWHQIYIEGAYSDSLPASTLAKAAASV</sequence>
<keyword evidence="9" id="KW-0028">Amino-acid biosynthesis</keyword>
<evidence type="ECO:0000256" key="6">
    <source>
        <dbReference type="ARBA" id="ARBA00022888"/>
    </source>
</evidence>
<comment type="caution">
    <text evidence="13">The sequence shown here is derived from an EMBL/GenBank/DDBJ whole genome shotgun (WGS) entry which is preliminary data.</text>
</comment>
<dbReference type="PANTHER" id="PTHR43284:SF1">
    <property type="entry name" value="ASPARAGINE SYNTHETASE"/>
    <property type="match status" value="1"/>
</dbReference>
<keyword evidence="6 9" id="KW-0061">Asparagine biosynthesis</keyword>
<evidence type="ECO:0000256" key="9">
    <source>
        <dbReference type="PIRSR" id="PIRSR001589-1"/>
    </source>
</evidence>
<comment type="pathway">
    <text evidence="1">Amino-acid biosynthesis; L-asparagine biosynthesis; L-asparagine from L-aspartate (L-Gln route): step 1/1.</text>
</comment>
<dbReference type="InterPro" id="IPR006426">
    <property type="entry name" value="Asn_synth_AEB"/>
</dbReference>
<feature type="active site" description="For GATase activity" evidence="9">
    <location>
        <position position="2"/>
    </location>
</feature>
<dbReference type="GO" id="GO:0006529">
    <property type="term" value="P:asparagine biosynthetic process"/>
    <property type="evidence" value="ECO:0007669"/>
    <property type="project" value="UniProtKB-KW"/>
</dbReference>
<dbReference type="GO" id="GO:0004066">
    <property type="term" value="F:asparagine synthase (glutamine-hydrolyzing) activity"/>
    <property type="evidence" value="ECO:0007669"/>
    <property type="project" value="UniProtKB-EC"/>
</dbReference>
<keyword evidence="13" id="KW-0436">Ligase</keyword>
<accession>A0A848CMS4</accession>
<name>A0A848CMS4_ANEAE</name>
<dbReference type="InterPro" id="IPR033738">
    <property type="entry name" value="AsnB_N"/>
</dbReference>
<keyword evidence="5 10" id="KW-0067">ATP-binding</keyword>
<comment type="similarity">
    <text evidence="2">Belongs to the asparagine synthetase family.</text>
</comment>
<feature type="binding site" evidence="10">
    <location>
        <begin position="358"/>
        <end position="359"/>
    </location>
    <ligand>
        <name>ATP</name>
        <dbReference type="ChEBI" id="CHEBI:30616"/>
    </ligand>
</feature>
<evidence type="ECO:0000256" key="10">
    <source>
        <dbReference type="PIRSR" id="PIRSR001589-2"/>
    </source>
</evidence>
<dbReference type="InterPro" id="IPR051786">
    <property type="entry name" value="ASN_synthetase/amidase"/>
</dbReference>
<evidence type="ECO:0000256" key="4">
    <source>
        <dbReference type="ARBA" id="ARBA00022741"/>
    </source>
</evidence>
<dbReference type="Pfam" id="PF00733">
    <property type="entry name" value="Asn_synthase"/>
    <property type="match status" value="1"/>
</dbReference>
<feature type="binding site" evidence="10">
    <location>
        <position position="285"/>
    </location>
    <ligand>
        <name>ATP</name>
        <dbReference type="ChEBI" id="CHEBI:30616"/>
    </ligand>
</feature>
<evidence type="ECO:0000256" key="8">
    <source>
        <dbReference type="ARBA" id="ARBA00048741"/>
    </source>
</evidence>
<reference evidence="13 14" key="1">
    <citation type="submission" date="2020-04" db="EMBL/GenBank/DDBJ databases">
        <authorList>
            <person name="Hitch T.C.A."/>
            <person name="Wylensek D."/>
            <person name="Clavel T."/>
        </authorList>
    </citation>
    <scope>NUCLEOTIDE SEQUENCE [LARGE SCALE GENOMIC DNA]</scope>
    <source>
        <strain evidence="13 14">WB01_D5_05</strain>
    </source>
</reference>
<gene>
    <name evidence="13" type="primary">asnB</name>
    <name evidence="13" type="ORF">HF838_10220</name>
</gene>
<dbReference type="CDD" id="cd00712">
    <property type="entry name" value="AsnB"/>
    <property type="match status" value="1"/>
</dbReference>
<evidence type="ECO:0000256" key="1">
    <source>
        <dbReference type="ARBA" id="ARBA00005187"/>
    </source>
</evidence>
<dbReference type="Gene3D" id="3.60.20.10">
    <property type="entry name" value="Glutamine Phosphoribosylpyrophosphate, subunit 1, domain 1"/>
    <property type="match status" value="1"/>
</dbReference>
<comment type="catalytic activity">
    <reaction evidence="8">
        <text>L-aspartate + L-glutamine + ATP + H2O = L-asparagine + L-glutamate + AMP + diphosphate + H(+)</text>
        <dbReference type="Rhea" id="RHEA:12228"/>
        <dbReference type="ChEBI" id="CHEBI:15377"/>
        <dbReference type="ChEBI" id="CHEBI:15378"/>
        <dbReference type="ChEBI" id="CHEBI:29985"/>
        <dbReference type="ChEBI" id="CHEBI:29991"/>
        <dbReference type="ChEBI" id="CHEBI:30616"/>
        <dbReference type="ChEBI" id="CHEBI:33019"/>
        <dbReference type="ChEBI" id="CHEBI:58048"/>
        <dbReference type="ChEBI" id="CHEBI:58359"/>
        <dbReference type="ChEBI" id="CHEBI:456215"/>
        <dbReference type="EC" id="6.3.5.4"/>
    </reaction>
</comment>
<dbReference type="GO" id="GO:0005524">
    <property type="term" value="F:ATP binding"/>
    <property type="evidence" value="ECO:0007669"/>
    <property type="project" value="UniProtKB-KW"/>
</dbReference>
<dbReference type="InterPro" id="IPR001962">
    <property type="entry name" value="Asn_synthase"/>
</dbReference>
<evidence type="ECO:0000256" key="2">
    <source>
        <dbReference type="ARBA" id="ARBA00005752"/>
    </source>
</evidence>
<dbReference type="EC" id="6.3.5.4" evidence="3"/>
<dbReference type="PIRSF" id="PIRSF001589">
    <property type="entry name" value="Asn_synthetase_glu-h"/>
    <property type="match status" value="1"/>
</dbReference>
<dbReference type="InterPro" id="IPR014729">
    <property type="entry name" value="Rossmann-like_a/b/a_fold"/>
</dbReference>
<keyword evidence="4 10" id="KW-0547">Nucleotide-binding</keyword>
<proteinExistence type="inferred from homology"/>
<feature type="site" description="Important for beta-aspartyl-AMP intermediate formation" evidence="11">
    <location>
        <position position="360"/>
    </location>
</feature>
<dbReference type="SUPFAM" id="SSF56235">
    <property type="entry name" value="N-terminal nucleophile aminohydrolases (Ntn hydrolases)"/>
    <property type="match status" value="1"/>
</dbReference>
<dbReference type="RefSeq" id="WP_168975190.1">
    <property type="nucleotide sequence ID" value="NZ_CAMJCG010000051.1"/>
</dbReference>
<organism evidence="13 14">
    <name type="scientific">Aneurinibacillus aneurinilyticus</name>
    <name type="common">Bacillus aneurinolyticus</name>
    <dbReference type="NCBI Taxonomy" id="1391"/>
    <lineage>
        <taxon>Bacteria</taxon>
        <taxon>Bacillati</taxon>
        <taxon>Bacillota</taxon>
        <taxon>Bacilli</taxon>
        <taxon>Bacillales</taxon>
        <taxon>Paenibacillaceae</taxon>
        <taxon>Aneurinibacillus group</taxon>
        <taxon>Aneurinibacillus</taxon>
    </lineage>
</organism>
<dbReference type="CDD" id="cd01991">
    <property type="entry name" value="Asn_synthase_B_C"/>
    <property type="match status" value="1"/>
</dbReference>
<dbReference type="SUPFAM" id="SSF52402">
    <property type="entry name" value="Adenine nucleotide alpha hydrolases-like"/>
    <property type="match status" value="1"/>
</dbReference>
<protein>
    <recommendedName>
        <fullName evidence="3">asparagine synthase (glutamine-hydrolyzing)</fullName>
        <ecNumber evidence="3">6.3.5.4</ecNumber>
    </recommendedName>
</protein>
<evidence type="ECO:0000256" key="5">
    <source>
        <dbReference type="ARBA" id="ARBA00022840"/>
    </source>
</evidence>
<feature type="domain" description="Glutamine amidotransferase type-2" evidence="12">
    <location>
        <begin position="2"/>
        <end position="212"/>
    </location>
</feature>
<evidence type="ECO:0000259" key="12">
    <source>
        <dbReference type="PROSITE" id="PS51278"/>
    </source>
</evidence>
<dbReference type="GO" id="GO:0005829">
    <property type="term" value="C:cytosol"/>
    <property type="evidence" value="ECO:0007669"/>
    <property type="project" value="TreeGrafter"/>
</dbReference>
<evidence type="ECO:0000256" key="11">
    <source>
        <dbReference type="PIRSR" id="PIRSR001589-3"/>
    </source>
</evidence>
<dbReference type="EMBL" id="JABAGO010000016">
    <property type="protein sequence ID" value="NME98634.1"/>
    <property type="molecule type" value="Genomic_DNA"/>
</dbReference>